<dbReference type="GO" id="GO:0015929">
    <property type="term" value="F:hexosaminidase activity"/>
    <property type="evidence" value="ECO:0007669"/>
    <property type="project" value="InterPro"/>
</dbReference>
<dbReference type="SUPFAM" id="SSF51445">
    <property type="entry name" value="(Trans)glycosidases"/>
    <property type="match status" value="1"/>
</dbReference>
<dbReference type="PANTHER" id="PTHR21040:SF8">
    <property type="entry name" value="BCDNA.GH04120"/>
    <property type="match status" value="1"/>
</dbReference>
<gene>
    <name evidence="2" type="ORF">H9698_02540</name>
</gene>
<dbReference type="AlphaFoldDB" id="A0A9D2Q3F6"/>
<dbReference type="Pfam" id="PF18088">
    <property type="entry name" value="Glyco_H_20C_C"/>
    <property type="match status" value="1"/>
</dbReference>
<organism evidence="2 3">
    <name type="scientific">Candidatus Ruthenibacterium merdavium</name>
    <dbReference type="NCBI Taxonomy" id="2838752"/>
    <lineage>
        <taxon>Bacteria</taxon>
        <taxon>Bacillati</taxon>
        <taxon>Bacillota</taxon>
        <taxon>Clostridia</taxon>
        <taxon>Eubacteriales</taxon>
        <taxon>Oscillospiraceae</taxon>
        <taxon>Ruthenibacterium</taxon>
    </lineage>
</organism>
<reference evidence="2" key="2">
    <citation type="submission" date="2021-04" db="EMBL/GenBank/DDBJ databases">
        <authorList>
            <person name="Gilroy R."/>
        </authorList>
    </citation>
    <scope>NUCLEOTIDE SEQUENCE</scope>
    <source>
        <strain evidence="2">5933</strain>
    </source>
</reference>
<evidence type="ECO:0000313" key="2">
    <source>
        <dbReference type="EMBL" id="HJC71656.1"/>
    </source>
</evidence>
<name>A0A9D2Q3F6_9FIRM</name>
<dbReference type="InterPro" id="IPR041063">
    <property type="entry name" value="Glyco_H_20C_C"/>
</dbReference>
<dbReference type="PANTHER" id="PTHR21040">
    <property type="entry name" value="BCDNA.GH04120"/>
    <property type="match status" value="1"/>
</dbReference>
<dbReference type="Gene3D" id="1.20.120.670">
    <property type="entry name" value="N-acetyl-b-d-glucoasminidase"/>
    <property type="match status" value="1"/>
</dbReference>
<evidence type="ECO:0000259" key="1">
    <source>
        <dbReference type="Pfam" id="PF18088"/>
    </source>
</evidence>
<dbReference type="InterPro" id="IPR017853">
    <property type="entry name" value="GH"/>
</dbReference>
<dbReference type="EMBL" id="DWWA01000016">
    <property type="protein sequence ID" value="HJC71656.1"/>
    <property type="molecule type" value="Genomic_DNA"/>
</dbReference>
<sequence>MGFQTTDAKLNKALCALAQYVPLYGLQEIDVTDIHVEYTDSGALSWRKDGSDLFLICADEGQALMLLGRALTLRDRSSEKLTARFDRLGAMLDVSRNSVYTMSTMKKFLCQLALMGYTDCYLYMEDTYELPGYPYFGYRRGRYSVAEQKELDDFAATVGIELIPCIQTLAHLRTAIRWKYMQPMRDTIDNLMVGEKETVELVEAMISHFSKTFRSRRIHLGMDEAVGLGTGRYRLYKGYRDHRDIIMEHLRLTCDLCDKYGLKPLIWDDMLFRDHTPLMNYYGDSEPVTQQQRKEYPENLCFVYWDYYHDTEEEYEKQIRRRGCLDMAFAGGVWKWGGWVPNFTKSFQDSIAAVEACCKTGVKDIMVTLWGDDGDETPLATVVPGLALFGLLRFGTAFASQTDAMCLLLSGTPLKTYEAMEWMDLIPDMPQVNLEALVPHKLLLYGDIASELFMNSITDNVPRLAQHYQHAANYYEKAAEEIPDEHLRTIMKMYAALANVIACRCRAAKALHEGWSHKDMALLDQAKELLSELERRADALHREAVLVWSRECKGQGMEIIDLRLGGLAARARAVRERLDLYRSGVLDTLTELDEQELPYRGSLALDGRTPGRESYGEIVTANTLCHQFSI</sequence>
<comment type="caution">
    <text evidence="2">The sequence shown here is derived from an EMBL/GenBank/DDBJ whole genome shotgun (WGS) entry which is preliminary data.</text>
</comment>
<dbReference type="InterPro" id="IPR038901">
    <property type="entry name" value="HEXDC-like"/>
</dbReference>
<dbReference type="CDD" id="cd06565">
    <property type="entry name" value="GH20_GcnA-like"/>
    <property type="match status" value="1"/>
</dbReference>
<reference evidence="2" key="1">
    <citation type="journal article" date="2021" name="PeerJ">
        <title>Extensive microbial diversity within the chicken gut microbiome revealed by metagenomics and culture.</title>
        <authorList>
            <person name="Gilroy R."/>
            <person name="Ravi A."/>
            <person name="Getino M."/>
            <person name="Pursley I."/>
            <person name="Horton D.L."/>
            <person name="Alikhan N.F."/>
            <person name="Baker D."/>
            <person name="Gharbi K."/>
            <person name="Hall N."/>
            <person name="Watson M."/>
            <person name="Adriaenssens E.M."/>
            <person name="Foster-Nyarko E."/>
            <person name="Jarju S."/>
            <person name="Secka A."/>
            <person name="Antonio M."/>
            <person name="Oren A."/>
            <person name="Chaudhuri R.R."/>
            <person name="La Ragione R."/>
            <person name="Hildebrand F."/>
            <person name="Pallen M.J."/>
        </authorList>
    </citation>
    <scope>NUCLEOTIDE SEQUENCE</scope>
    <source>
        <strain evidence="2">5933</strain>
    </source>
</reference>
<evidence type="ECO:0000313" key="3">
    <source>
        <dbReference type="Proteomes" id="UP000823918"/>
    </source>
</evidence>
<proteinExistence type="predicted"/>
<protein>
    <submittedName>
        <fullName evidence="2">Beta-N-acetylhexosaminidase</fullName>
    </submittedName>
</protein>
<dbReference type="Gene3D" id="3.20.20.80">
    <property type="entry name" value="Glycosidases"/>
    <property type="match status" value="1"/>
</dbReference>
<dbReference type="Proteomes" id="UP000823918">
    <property type="component" value="Unassembled WGS sequence"/>
</dbReference>
<feature type="domain" description="Glycoside Hydrolase 20C C-terminal" evidence="1">
    <location>
        <begin position="417"/>
        <end position="602"/>
    </location>
</feature>
<accession>A0A9D2Q3F6</accession>